<sequence length="73" mass="8615">MKNTEELKALSPDELKGRLEDALEEYHNLMLQKATHQINNPLRIREVRREIARIKTFIRQHELGIIKPVNANE</sequence>
<dbReference type="EMBL" id="DRQG01000019">
    <property type="protein sequence ID" value="HGY54405.1"/>
    <property type="molecule type" value="Genomic_DNA"/>
</dbReference>
<proteinExistence type="inferred from homology"/>
<dbReference type="InterPro" id="IPR036049">
    <property type="entry name" value="Ribosomal_uL29_sf"/>
</dbReference>
<dbReference type="NCBIfam" id="TIGR00012">
    <property type="entry name" value="L29"/>
    <property type="match status" value="1"/>
</dbReference>
<evidence type="ECO:0000256" key="1">
    <source>
        <dbReference type="ARBA" id="ARBA00009254"/>
    </source>
</evidence>
<keyword evidence="3 5" id="KW-0687">Ribonucleoprotein</keyword>
<accession>A0A7V4TY35</accession>
<comment type="similarity">
    <text evidence="1 5">Belongs to the universal ribosomal protein uL29 family.</text>
</comment>
<dbReference type="InterPro" id="IPR018254">
    <property type="entry name" value="Ribosomal_uL29_CS"/>
</dbReference>
<protein>
    <recommendedName>
        <fullName evidence="4 5">Large ribosomal subunit protein uL29</fullName>
    </recommendedName>
</protein>
<dbReference type="AlphaFoldDB" id="A0A7V4TY35"/>
<dbReference type="Gene3D" id="1.10.287.310">
    <property type="match status" value="1"/>
</dbReference>
<dbReference type="Pfam" id="PF00831">
    <property type="entry name" value="Ribosomal_L29"/>
    <property type="match status" value="1"/>
</dbReference>
<gene>
    <name evidence="5" type="primary">rpmC</name>
    <name evidence="6" type="ORF">ENK44_01760</name>
</gene>
<evidence type="ECO:0000256" key="3">
    <source>
        <dbReference type="ARBA" id="ARBA00023274"/>
    </source>
</evidence>
<evidence type="ECO:0000256" key="4">
    <source>
        <dbReference type="ARBA" id="ARBA00035204"/>
    </source>
</evidence>
<keyword evidence="2 5" id="KW-0689">Ribosomal protein</keyword>
<evidence type="ECO:0000313" key="6">
    <source>
        <dbReference type="EMBL" id="HGY54405.1"/>
    </source>
</evidence>
<dbReference type="CDD" id="cd00427">
    <property type="entry name" value="Ribosomal_L29_HIP"/>
    <property type="match status" value="1"/>
</dbReference>
<dbReference type="InterPro" id="IPR001854">
    <property type="entry name" value="Ribosomal_uL29"/>
</dbReference>
<dbReference type="GO" id="GO:0003735">
    <property type="term" value="F:structural constituent of ribosome"/>
    <property type="evidence" value="ECO:0007669"/>
    <property type="project" value="InterPro"/>
</dbReference>
<comment type="caution">
    <text evidence="6">The sequence shown here is derived from an EMBL/GenBank/DDBJ whole genome shotgun (WGS) entry which is preliminary data.</text>
</comment>
<name>A0A7V4TY35_CALAY</name>
<dbReference type="Proteomes" id="UP000885779">
    <property type="component" value="Unassembled WGS sequence"/>
</dbReference>
<dbReference type="HAMAP" id="MF_00374">
    <property type="entry name" value="Ribosomal_uL29"/>
    <property type="match status" value="1"/>
</dbReference>
<dbReference type="GO" id="GO:1990904">
    <property type="term" value="C:ribonucleoprotein complex"/>
    <property type="evidence" value="ECO:0007669"/>
    <property type="project" value="UniProtKB-KW"/>
</dbReference>
<evidence type="ECO:0000256" key="5">
    <source>
        <dbReference type="HAMAP-Rule" id="MF_00374"/>
    </source>
</evidence>
<reference evidence="6" key="1">
    <citation type="journal article" date="2020" name="mSystems">
        <title>Genome- and Community-Level Interaction Insights into Carbon Utilization and Element Cycling Functions of Hydrothermarchaeota in Hydrothermal Sediment.</title>
        <authorList>
            <person name="Zhou Z."/>
            <person name="Liu Y."/>
            <person name="Xu W."/>
            <person name="Pan J."/>
            <person name="Luo Z.H."/>
            <person name="Li M."/>
        </authorList>
    </citation>
    <scope>NUCLEOTIDE SEQUENCE [LARGE SCALE GENOMIC DNA]</scope>
    <source>
        <strain evidence="6">HyVt-577</strain>
    </source>
</reference>
<dbReference type="GO" id="GO:0005840">
    <property type="term" value="C:ribosome"/>
    <property type="evidence" value="ECO:0007669"/>
    <property type="project" value="UniProtKB-KW"/>
</dbReference>
<organism evidence="6">
    <name type="scientific">Caldithrix abyssi</name>
    <dbReference type="NCBI Taxonomy" id="187145"/>
    <lineage>
        <taxon>Bacteria</taxon>
        <taxon>Pseudomonadati</taxon>
        <taxon>Calditrichota</taxon>
        <taxon>Calditrichia</taxon>
        <taxon>Calditrichales</taxon>
        <taxon>Calditrichaceae</taxon>
        <taxon>Caldithrix</taxon>
    </lineage>
</organism>
<evidence type="ECO:0000256" key="2">
    <source>
        <dbReference type="ARBA" id="ARBA00022980"/>
    </source>
</evidence>
<dbReference type="PROSITE" id="PS00579">
    <property type="entry name" value="RIBOSOMAL_L29"/>
    <property type="match status" value="1"/>
</dbReference>
<dbReference type="SUPFAM" id="SSF46561">
    <property type="entry name" value="Ribosomal protein L29 (L29p)"/>
    <property type="match status" value="1"/>
</dbReference>
<dbReference type="GO" id="GO:0006412">
    <property type="term" value="P:translation"/>
    <property type="evidence" value="ECO:0007669"/>
    <property type="project" value="UniProtKB-UniRule"/>
</dbReference>